<keyword evidence="10 12" id="KW-0472">Membrane</keyword>
<dbReference type="InterPro" id="IPR036640">
    <property type="entry name" value="ABC1_TM_sf"/>
</dbReference>
<dbReference type="AlphaFoldDB" id="A0A096A2N0"/>
<comment type="subcellular location">
    <subcellularLocation>
        <location evidence="1">Cell inner membrane</location>
        <topology evidence="1">Multi-pass membrane protein</topology>
    </subcellularLocation>
</comment>
<evidence type="ECO:0000256" key="2">
    <source>
        <dbReference type="ARBA" id="ARBA00022448"/>
    </source>
</evidence>
<keyword evidence="2" id="KW-0813">Transport</keyword>
<evidence type="ECO:0000259" key="13">
    <source>
        <dbReference type="PROSITE" id="PS50893"/>
    </source>
</evidence>
<dbReference type="Gene3D" id="3.40.50.300">
    <property type="entry name" value="P-loop containing nucleotide triphosphate hydrolases"/>
    <property type="match status" value="1"/>
</dbReference>
<feature type="transmembrane region" description="Helical" evidence="12">
    <location>
        <begin position="122"/>
        <end position="148"/>
    </location>
</feature>
<evidence type="ECO:0000256" key="7">
    <source>
        <dbReference type="ARBA" id="ARBA00022840"/>
    </source>
</evidence>
<protein>
    <submittedName>
        <fullName evidence="15">ABC transporter ATPase</fullName>
    </submittedName>
</protein>
<dbReference type="GO" id="GO:0140359">
    <property type="term" value="F:ABC-type transporter activity"/>
    <property type="evidence" value="ECO:0007669"/>
    <property type="project" value="InterPro"/>
</dbReference>
<dbReference type="InterPro" id="IPR039421">
    <property type="entry name" value="Type_1_exporter"/>
</dbReference>
<dbReference type="InterPro" id="IPR003593">
    <property type="entry name" value="AAA+_ATPase"/>
</dbReference>
<evidence type="ECO:0000259" key="14">
    <source>
        <dbReference type="PROSITE" id="PS50929"/>
    </source>
</evidence>
<proteinExistence type="inferred from homology"/>
<organism evidence="15 16">
    <name type="scientific">Corynebacterium freneyi DNF00450</name>
    <dbReference type="NCBI Taxonomy" id="1287475"/>
    <lineage>
        <taxon>Bacteria</taxon>
        <taxon>Bacillati</taxon>
        <taxon>Actinomycetota</taxon>
        <taxon>Actinomycetes</taxon>
        <taxon>Mycobacteriales</taxon>
        <taxon>Corynebacteriaceae</taxon>
        <taxon>Corynebacterium</taxon>
    </lineage>
</organism>
<dbReference type="PROSITE" id="PS00211">
    <property type="entry name" value="ABC_TRANSPORTER_1"/>
    <property type="match status" value="1"/>
</dbReference>
<accession>A0A096A2N0</accession>
<dbReference type="PROSITE" id="PS50893">
    <property type="entry name" value="ABC_TRANSPORTER_2"/>
    <property type="match status" value="1"/>
</dbReference>
<feature type="transmembrane region" description="Helical" evidence="12">
    <location>
        <begin position="21"/>
        <end position="46"/>
    </location>
</feature>
<dbReference type="InterPro" id="IPR011527">
    <property type="entry name" value="ABC1_TM_dom"/>
</dbReference>
<dbReference type="SMART" id="SM00382">
    <property type="entry name" value="AAA"/>
    <property type="match status" value="1"/>
</dbReference>
<dbReference type="FunFam" id="3.40.50.300:FF:000221">
    <property type="entry name" value="Multidrug ABC transporter ATP-binding protein"/>
    <property type="match status" value="1"/>
</dbReference>
<evidence type="ECO:0000256" key="4">
    <source>
        <dbReference type="ARBA" id="ARBA00022519"/>
    </source>
</evidence>
<dbReference type="PROSITE" id="PS50929">
    <property type="entry name" value="ABC_TM1F"/>
    <property type="match status" value="1"/>
</dbReference>
<reference evidence="15 16" key="1">
    <citation type="submission" date="2014-07" db="EMBL/GenBank/DDBJ databases">
        <authorList>
            <person name="McCorrison J."/>
            <person name="Sanka R."/>
            <person name="Torralba M."/>
            <person name="Gillis M."/>
            <person name="Haft D.H."/>
            <person name="Methe B."/>
            <person name="Sutton G."/>
            <person name="Nelson K.E."/>
        </authorList>
    </citation>
    <scope>NUCLEOTIDE SEQUENCE [LARGE SCALE GENOMIC DNA]</scope>
    <source>
        <strain evidence="15 16">DNF00450</strain>
    </source>
</reference>
<keyword evidence="3" id="KW-1003">Cell membrane</keyword>
<evidence type="ECO:0000313" key="15">
    <source>
        <dbReference type="EMBL" id="KGF15114.1"/>
    </source>
</evidence>
<dbReference type="SUPFAM" id="SSF90123">
    <property type="entry name" value="ABC transporter transmembrane region"/>
    <property type="match status" value="1"/>
</dbReference>
<dbReference type="PANTHER" id="PTHR24221:SF654">
    <property type="entry name" value="ATP-BINDING CASSETTE SUB-FAMILY B MEMBER 6"/>
    <property type="match status" value="1"/>
</dbReference>
<evidence type="ECO:0000256" key="1">
    <source>
        <dbReference type="ARBA" id="ARBA00004429"/>
    </source>
</evidence>
<dbReference type="InterPro" id="IPR003439">
    <property type="entry name" value="ABC_transporter-like_ATP-bd"/>
</dbReference>
<dbReference type="GO" id="GO:0016887">
    <property type="term" value="F:ATP hydrolysis activity"/>
    <property type="evidence" value="ECO:0007669"/>
    <property type="project" value="InterPro"/>
</dbReference>
<dbReference type="EMBL" id="JRNE01000082">
    <property type="protein sequence ID" value="KGF15114.1"/>
    <property type="molecule type" value="Genomic_DNA"/>
</dbReference>
<dbReference type="GO" id="GO:0005886">
    <property type="term" value="C:plasma membrane"/>
    <property type="evidence" value="ECO:0007669"/>
    <property type="project" value="UniProtKB-SubCell"/>
</dbReference>
<gene>
    <name evidence="15" type="ORF">HMPREF1650_12145</name>
</gene>
<keyword evidence="4" id="KW-0997">Cell inner membrane</keyword>
<dbReference type="RefSeq" id="WP_035123660.1">
    <property type="nucleotide sequence ID" value="NZ_JRNE01000082.1"/>
</dbReference>
<evidence type="ECO:0000256" key="8">
    <source>
        <dbReference type="ARBA" id="ARBA00022967"/>
    </source>
</evidence>
<name>A0A096A2N0_9CORY</name>
<feature type="transmembrane region" description="Helical" evidence="12">
    <location>
        <begin position="58"/>
        <end position="86"/>
    </location>
</feature>
<feature type="domain" description="ABC transmembrane type-1" evidence="14">
    <location>
        <begin position="20"/>
        <end position="297"/>
    </location>
</feature>
<evidence type="ECO:0000256" key="10">
    <source>
        <dbReference type="ARBA" id="ARBA00023136"/>
    </source>
</evidence>
<dbReference type="Pfam" id="PF00005">
    <property type="entry name" value="ABC_tran"/>
    <property type="match status" value="1"/>
</dbReference>
<dbReference type="SUPFAM" id="SSF52540">
    <property type="entry name" value="P-loop containing nucleoside triphosphate hydrolases"/>
    <property type="match status" value="1"/>
</dbReference>
<evidence type="ECO:0000313" key="16">
    <source>
        <dbReference type="Proteomes" id="UP000029548"/>
    </source>
</evidence>
<keyword evidence="7" id="KW-0067">ATP-binding</keyword>
<evidence type="ECO:0000256" key="11">
    <source>
        <dbReference type="ARBA" id="ARBA00023455"/>
    </source>
</evidence>
<feature type="domain" description="ABC transporter" evidence="13">
    <location>
        <begin position="329"/>
        <end position="566"/>
    </location>
</feature>
<dbReference type="eggNOG" id="COG1132">
    <property type="taxonomic scope" value="Bacteria"/>
</dbReference>
<keyword evidence="8" id="KW-1278">Translocase</keyword>
<comment type="caution">
    <text evidence="15">The sequence shown here is derived from an EMBL/GenBank/DDBJ whole genome shotgun (WGS) entry which is preliminary data.</text>
</comment>
<keyword evidence="5 12" id="KW-0812">Transmembrane</keyword>
<dbReference type="PANTHER" id="PTHR24221">
    <property type="entry name" value="ATP-BINDING CASSETTE SUB-FAMILY B"/>
    <property type="match status" value="1"/>
</dbReference>
<dbReference type="InterPro" id="IPR017871">
    <property type="entry name" value="ABC_transporter-like_CS"/>
</dbReference>
<evidence type="ECO:0000256" key="9">
    <source>
        <dbReference type="ARBA" id="ARBA00022989"/>
    </source>
</evidence>
<dbReference type="InterPro" id="IPR027417">
    <property type="entry name" value="P-loop_NTPase"/>
</dbReference>
<evidence type="ECO:0000256" key="5">
    <source>
        <dbReference type="ARBA" id="ARBA00022692"/>
    </source>
</evidence>
<evidence type="ECO:0000256" key="3">
    <source>
        <dbReference type="ARBA" id="ARBA00022475"/>
    </source>
</evidence>
<dbReference type="GO" id="GO:0034040">
    <property type="term" value="F:ATPase-coupled lipid transmembrane transporter activity"/>
    <property type="evidence" value="ECO:0007669"/>
    <property type="project" value="TreeGrafter"/>
</dbReference>
<keyword evidence="6" id="KW-0547">Nucleotide-binding</keyword>
<dbReference type="Gene3D" id="1.20.1560.10">
    <property type="entry name" value="ABC transporter type 1, transmembrane domain"/>
    <property type="match status" value="1"/>
</dbReference>
<keyword evidence="9 12" id="KW-1133">Transmembrane helix</keyword>
<sequence length="581" mass="62231">MIRALIALSGGADRILLIRSVIWGLLSGIAQGVTVLCIIPVLTAVFRGDWSDAVRALIVLAVVWLIHAVLVGVATWSGVAGSLGIIRSMHRGLGGRLVHLPLSWFSPEAQGRASHTAVRGTMFVATAAMDVLVPLVGHIAMPATIAILTLFIDWRIGLAMTLSAPVLWLTSGLASKWESAGEERVRGVRTDTDLQLLEFASRQQVLRAAGIADDYPPLTRAVEKQRAAGRSALWLSLGGMVLQGFVIQTVLGCVAALAVWTAAGGSDPVRAVVLVGLVTLSAGPLRIVSSLQTALHQSEAEIDDVRELLETPTMPEPAQPTAFPPTADIEFDDVTFGYGTGDDAPLILDGVSARIGDRSSTALVGASGSGKTTLMRLIARLWDVDGGAVRIGGVDVRDMATEDLYRHVSMIFQDVYLFDDTLWANIALGREDASRDEILDAARRAHVTEIADRLPDGWRTRVGEGGQLLSGGERQRVSIARALLRRAPLVLCDEPSSALDPSTRRAVTAALDDLSRDATVVVIAHQLETIRGADRILLLADGRIAASGTHDELAASDERYRRFWSLREDAGHWNIGVERQG</sequence>
<evidence type="ECO:0000256" key="12">
    <source>
        <dbReference type="SAM" id="Phobius"/>
    </source>
</evidence>
<dbReference type="GO" id="GO:0005524">
    <property type="term" value="F:ATP binding"/>
    <property type="evidence" value="ECO:0007669"/>
    <property type="project" value="UniProtKB-KW"/>
</dbReference>
<evidence type="ECO:0000256" key="6">
    <source>
        <dbReference type="ARBA" id="ARBA00022741"/>
    </source>
</evidence>
<comment type="similarity">
    <text evidence="11">Belongs to the ABC transporter superfamily. Siderophore-Fe(3+) uptake transporter (SIUT) (TC 3.A.1.21) family.</text>
</comment>
<dbReference type="Proteomes" id="UP000029548">
    <property type="component" value="Unassembled WGS sequence"/>
</dbReference>